<evidence type="ECO:0000313" key="2">
    <source>
        <dbReference type="EMBL" id="ESP01815.1"/>
    </source>
</evidence>
<accession>V4CI47</accession>
<dbReference type="PANTHER" id="PTHR11683">
    <property type="entry name" value="MYELIN PROTEOLIPID"/>
    <property type="match status" value="1"/>
</dbReference>
<dbReference type="GO" id="GO:0031175">
    <property type="term" value="P:neuron projection development"/>
    <property type="evidence" value="ECO:0007669"/>
    <property type="project" value="TreeGrafter"/>
</dbReference>
<keyword evidence="3" id="KW-1185">Reference proteome</keyword>
<evidence type="ECO:0000256" key="1">
    <source>
        <dbReference type="SAM" id="Phobius"/>
    </source>
</evidence>
<protein>
    <submittedName>
        <fullName evidence="2">Uncharacterized protein</fullName>
    </submittedName>
</protein>
<keyword evidence="1" id="KW-0812">Transmembrane</keyword>
<proteinExistence type="predicted"/>
<evidence type="ECO:0000313" key="3">
    <source>
        <dbReference type="Proteomes" id="UP000030746"/>
    </source>
</evidence>
<gene>
    <name evidence="2" type="ORF">LOTGIDRAFT_238135</name>
</gene>
<feature type="transmembrane region" description="Helical" evidence="1">
    <location>
        <begin position="72"/>
        <end position="105"/>
    </location>
</feature>
<dbReference type="RefSeq" id="XP_009047495.1">
    <property type="nucleotide sequence ID" value="XM_009049247.1"/>
</dbReference>
<reference evidence="2 3" key="1">
    <citation type="journal article" date="2013" name="Nature">
        <title>Insights into bilaterian evolution from three spiralian genomes.</title>
        <authorList>
            <person name="Simakov O."/>
            <person name="Marletaz F."/>
            <person name="Cho S.J."/>
            <person name="Edsinger-Gonzales E."/>
            <person name="Havlak P."/>
            <person name="Hellsten U."/>
            <person name="Kuo D.H."/>
            <person name="Larsson T."/>
            <person name="Lv J."/>
            <person name="Arendt D."/>
            <person name="Savage R."/>
            <person name="Osoegawa K."/>
            <person name="de Jong P."/>
            <person name="Grimwood J."/>
            <person name="Chapman J.A."/>
            <person name="Shapiro H."/>
            <person name="Aerts A."/>
            <person name="Otillar R.P."/>
            <person name="Terry A.Y."/>
            <person name="Boore J.L."/>
            <person name="Grigoriev I.V."/>
            <person name="Lindberg D.R."/>
            <person name="Seaver E.C."/>
            <person name="Weisblat D.A."/>
            <person name="Putnam N.H."/>
            <person name="Rokhsar D.S."/>
        </authorList>
    </citation>
    <scope>NUCLEOTIDE SEQUENCE [LARGE SCALE GENOMIC DNA]</scope>
</reference>
<dbReference type="KEGG" id="lgi:LOTGIDRAFT_238135"/>
<sequence length="203" mass="22856">MTWVDYLQTILMLPRHSVHSLWFMDYTIIGVIVSMFVLGTIFLVIGHISSEPTSRRVFSSSSKNRCARGLNMGFLSFVYILTVCWIFATAVLFVPLVLLGLLYYITDYEGLTSIDLKYYGFEAKELSGEALTTFVTEAKDVLICYGCAYISSVLVAISLIHFLISMTANITHLTDNRFAALNAYEPPGEEMRNSKHSNLDTNM</sequence>
<dbReference type="AlphaFoldDB" id="V4CI47"/>
<feature type="transmembrane region" description="Helical" evidence="1">
    <location>
        <begin position="142"/>
        <end position="164"/>
    </location>
</feature>
<dbReference type="HOGENOM" id="CLU_1350251_0_0_1"/>
<dbReference type="Proteomes" id="UP000030746">
    <property type="component" value="Unassembled WGS sequence"/>
</dbReference>
<organism evidence="2 3">
    <name type="scientific">Lottia gigantea</name>
    <name type="common">Giant owl limpet</name>
    <dbReference type="NCBI Taxonomy" id="225164"/>
    <lineage>
        <taxon>Eukaryota</taxon>
        <taxon>Metazoa</taxon>
        <taxon>Spiralia</taxon>
        <taxon>Lophotrochozoa</taxon>
        <taxon>Mollusca</taxon>
        <taxon>Gastropoda</taxon>
        <taxon>Patellogastropoda</taxon>
        <taxon>Lottioidea</taxon>
        <taxon>Lottiidae</taxon>
        <taxon>Lottia</taxon>
    </lineage>
</organism>
<keyword evidence="1" id="KW-0472">Membrane</keyword>
<name>V4CI47_LOTGI</name>
<dbReference type="OMA" id="AREICEP"/>
<dbReference type="Pfam" id="PF01275">
    <property type="entry name" value="Myelin_PLP"/>
    <property type="match status" value="1"/>
</dbReference>
<dbReference type="PANTHER" id="PTHR11683:SF12">
    <property type="entry name" value="M6, ISOFORM F"/>
    <property type="match status" value="1"/>
</dbReference>
<dbReference type="OrthoDB" id="9993736at2759"/>
<dbReference type="InterPro" id="IPR001614">
    <property type="entry name" value="Myelin_PLP"/>
</dbReference>
<feature type="transmembrane region" description="Helical" evidence="1">
    <location>
        <begin position="20"/>
        <end position="46"/>
    </location>
</feature>
<keyword evidence="1" id="KW-1133">Transmembrane helix</keyword>
<dbReference type="CTD" id="20250669"/>
<dbReference type="EMBL" id="KB200367">
    <property type="protein sequence ID" value="ESP01815.1"/>
    <property type="molecule type" value="Genomic_DNA"/>
</dbReference>
<dbReference type="GeneID" id="20250669"/>
<dbReference type="GO" id="GO:0005886">
    <property type="term" value="C:plasma membrane"/>
    <property type="evidence" value="ECO:0007669"/>
    <property type="project" value="TreeGrafter"/>
</dbReference>